<dbReference type="Gene3D" id="3.40.50.10890">
    <property type="match status" value="1"/>
</dbReference>
<dbReference type="SUPFAM" id="SSF56281">
    <property type="entry name" value="Metallo-hydrolase/oxidoreductase"/>
    <property type="match status" value="1"/>
</dbReference>
<sequence>MIPAFSLERTQELLYEINNLLENDLIPSVPIFLDSPLAADATDVYKKYSRYFDEAARYLVGRGDDLFKFPQLQITRTSEESKSINNISPPKIIIAGSGMMNGGRIQHHLLRYLSDNKNMLLIVAYQAGNTLGRKLLQGEKKVRIYGQEVQVKAEIKAIGSYSAHGDQNKLVEWVKGAKKTPGKIFLTHGEKEGMKALEKRLKKETGAKVVLPDYGMIVEL</sequence>
<evidence type="ECO:0000313" key="3">
    <source>
        <dbReference type="EMBL" id="KKS12912.1"/>
    </source>
</evidence>
<comment type="caution">
    <text evidence="3">The sequence shown here is derived from an EMBL/GenBank/DDBJ whole genome shotgun (WGS) entry which is preliminary data.</text>
</comment>
<dbReference type="InterPro" id="IPR050698">
    <property type="entry name" value="MBL"/>
</dbReference>
<keyword evidence="1" id="KW-0378">Hydrolase</keyword>
<reference evidence="3 4" key="1">
    <citation type="journal article" date="2015" name="Nature">
        <title>rRNA introns, odd ribosomes, and small enigmatic genomes across a large radiation of phyla.</title>
        <authorList>
            <person name="Brown C.T."/>
            <person name="Hug L.A."/>
            <person name="Thomas B.C."/>
            <person name="Sharon I."/>
            <person name="Castelle C.J."/>
            <person name="Singh A."/>
            <person name="Wilkins M.J."/>
            <person name="Williams K.H."/>
            <person name="Banfield J.F."/>
        </authorList>
    </citation>
    <scope>NUCLEOTIDE SEQUENCE [LARGE SCALE GENOMIC DNA]</scope>
</reference>
<dbReference type="PANTHER" id="PTHR11203:SF37">
    <property type="entry name" value="INTEGRATOR COMPLEX SUBUNIT 11"/>
    <property type="match status" value="1"/>
</dbReference>
<dbReference type="SMART" id="SM01027">
    <property type="entry name" value="Beta-Casp"/>
    <property type="match status" value="1"/>
</dbReference>
<dbReference type="InterPro" id="IPR036866">
    <property type="entry name" value="RibonucZ/Hydroxyglut_hydro"/>
</dbReference>
<dbReference type="InterPro" id="IPR022712">
    <property type="entry name" value="Beta_Casp"/>
</dbReference>
<evidence type="ECO:0000256" key="1">
    <source>
        <dbReference type="ARBA" id="ARBA00022801"/>
    </source>
</evidence>
<name>A0A0G0WLD2_9BACT</name>
<dbReference type="EMBL" id="LCBP01000019">
    <property type="protein sequence ID" value="KKS12912.1"/>
    <property type="molecule type" value="Genomic_DNA"/>
</dbReference>
<dbReference type="PANTHER" id="PTHR11203">
    <property type="entry name" value="CLEAVAGE AND POLYADENYLATION SPECIFICITY FACTOR FAMILY MEMBER"/>
    <property type="match status" value="1"/>
</dbReference>
<dbReference type="GO" id="GO:0016787">
    <property type="term" value="F:hydrolase activity"/>
    <property type="evidence" value="ECO:0007669"/>
    <property type="project" value="UniProtKB-KW"/>
</dbReference>
<proteinExistence type="predicted"/>
<gene>
    <name evidence="3" type="ORF">UU69_C0019G0004</name>
</gene>
<feature type="domain" description="Beta-Casp" evidence="2">
    <location>
        <begin position="10"/>
        <end position="135"/>
    </location>
</feature>
<accession>A0A0G0WLD2</accession>
<dbReference type="Pfam" id="PF07521">
    <property type="entry name" value="RMMBL"/>
    <property type="match status" value="1"/>
</dbReference>
<protein>
    <submittedName>
        <fullName evidence="3">Beta-lactamase domain protein</fullName>
    </submittedName>
</protein>
<dbReference type="Proteomes" id="UP000034299">
    <property type="component" value="Unassembled WGS sequence"/>
</dbReference>
<evidence type="ECO:0000259" key="2">
    <source>
        <dbReference type="SMART" id="SM01027"/>
    </source>
</evidence>
<dbReference type="GO" id="GO:0004521">
    <property type="term" value="F:RNA endonuclease activity"/>
    <property type="evidence" value="ECO:0007669"/>
    <property type="project" value="TreeGrafter"/>
</dbReference>
<dbReference type="InterPro" id="IPR011108">
    <property type="entry name" value="RMMBL"/>
</dbReference>
<dbReference type="Pfam" id="PF10996">
    <property type="entry name" value="Beta-Casp"/>
    <property type="match status" value="1"/>
</dbReference>
<organism evidence="3 4">
    <name type="scientific">Candidatus Magasanikbacteria bacterium GW2011_GWA2_41_55</name>
    <dbReference type="NCBI Taxonomy" id="1619038"/>
    <lineage>
        <taxon>Bacteria</taxon>
        <taxon>Candidatus Magasanikiibacteriota</taxon>
    </lineage>
</organism>
<evidence type="ECO:0000313" key="4">
    <source>
        <dbReference type="Proteomes" id="UP000034299"/>
    </source>
</evidence>
<dbReference type="AlphaFoldDB" id="A0A0G0WLD2"/>